<dbReference type="InterPro" id="IPR036291">
    <property type="entry name" value="NAD(P)-bd_dom_sf"/>
</dbReference>
<dbReference type="Pfam" id="PF13607">
    <property type="entry name" value="Succ_CoA_lig"/>
    <property type="match status" value="1"/>
</dbReference>
<reference evidence="3" key="1">
    <citation type="journal article" date="2014" name="Int. J. Syst. Evol. Microbiol.">
        <title>Complete genome sequence of Corynebacterium casei LMG S-19264T (=DSM 44701T), isolated from a smear-ripened cheese.</title>
        <authorList>
            <consortium name="US DOE Joint Genome Institute (JGI-PGF)"/>
            <person name="Walter F."/>
            <person name="Albersmeier A."/>
            <person name="Kalinowski J."/>
            <person name="Ruckert C."/>
        </authorList>
    </citation>
    <scope>NUCLEOTIDE SEQUENCE</scope>
    <source>
        <strain evidence="3">CGMCC 4.7306</strain>
    </source>
</reference>
<keyword evidence="4" id="KW-1185">Reference proteome</keyword>
<keyword evidence="1" id="KW-0547">Nucleotide-binding</keyword>
<feature type="domain" description="ATP-grasp" evidence="2">
    <location>
        <begin position="490"/>
        <end position="543"/>
    </location>
</feature>
<gene>
    <name evidence="3" type="ORF">GCM10011575_39920</name>
</gene>
<dbReference type="SUPFAM" id="SSF56059">
    <property type="entry name" value="Glutathione synthetase ATP-binding domain-like"/>
    <property type="match status" value="1"/>
</dbReference>
<dbReference type="PANTHER" id="PTHR42793">
    <property type="entry name" value="COA BINDING DOMAIN CONTAINING PROTEIN"/>
    <property type="match status" value="1"/>
</dbReference>
<dbReference type="InterPro" id="IPR011761">
    <property type="entry name" value="ATP-grasp"/>
</dbReference>
<dbReference type="InterPro" id="IPR032875">
    <property type="entry name" value="Succ_CoA_lig_flav_dom"/>
</dbReference>
<protein>
    <recommendedName>
        <fullName evidence="2">ATP-grasp domain-containing protein</fullName>
    </recommendedName>
</protein>
<dbReference type="InterPro" id="IPR016102">
    <property type="entry name" value="Succinyl-CoA_synth-like"/>
</dbReference>
<proteinExistence type="predicted"/>
<dbReference type="RefSeq" id="WP_188897140.1">
    <property type="nucleotide sequence ID" value="NZ_BMMZ01000012.1"/>
</dbReference>
<sequence>MLTSIRHGGYAGSVRIVHPQAPVIDGIQADPDFASIGAPVDLAIVAVPAERVLPVVTQAAEAGVRAAVVLASGFGELGEGGSALQHAMVRVARRHGMRIVGPNCLGVIIGDPDLRLNASFVDQLPPAGGLAVASQSGGVGIALIDTAVRSGLGLQSFVSLGNKADVSGNDLLGAWLDDDRVTAAALYLESFGNPQKFARLARRFTQRKPLLAVIGGRSAGGRRAGASHTAAAAPPSVGVQALFAQAGVIDCRDLDELADTACLLQDQTLPAGLRVGIVSNAGGLGVLAADAAAGHGLLVPELSQDVRQRISAGLGTGKAVMAASSLGNPVDLGAGATAEGFVAAVEQVASSGEVDAVLMILAGTAVTDGRAVLTAFDAAAEQATDSAVPRILVGYGPGTEPIDPAGRPDHGAGDRVRGGRPGYVRLRSAGAALAALAHAAHYRRWRDGGSPEQPPADRQLAERVRARAVAELARSRQSEQDGWLAPDAAGGLLGAYGVPLTTGTVVSGVDDALAAADRLGYPVVIKAADPTVVHKTDRGLVRVGLATPESVRGAVAEMLTELGDGPVGHDALLVQPLIAGGGVELAFGVVRDPSFGPLVMVAAGGVAIDVWADRVFLMPPFNRGEASRALRRLRIWPLLAGHRGSAPADVHGLEELLVALGRLSTDVPELAELDLNPVIALPAGTPSSIACVDIKLRLADAGSPGPGLAPGLSPS</sequence>
<name>A0A917SEX1_9ACTN</name>
<dbReference type="GO" id="GO:0046872">
    <property type="term" value="F:metal ion binding"/>
    <property type="evidence" value="ECO:0007669"/>
    <property type="project" value="InterPro"/>
</dbReference>
<dbReference type="Gene3D" id="3.30.470.20">
    <property type="entry name" value="ATP-grasp fold, B domain"/>
    <property type="match status" value="1"/>
</dbReference>
<dbReference type="GO" id="GO:0005524">
    <property type="term" value="F:ATP binding"/>
    <property type="evidence" value="ECO:0007669"/>
    <property type="project" value="UniProtKB-UniRule"/>
</dbReference>
<evidence type="ECO:0000256" key="1">
    <source>
        <dbReference type="PROSITE-ProRule" id="PRU00409"/>
    </source>
</evidence>
<dbReference type="PANTHER" id="PTHR42793:SF1">
    <property type="entry name" value="PEPTIDYL-LYSINE N-ACETYLTRANSFERASE PATZ"/>
    <property type="match status" value="1"/>
</dbReference>
<dbReference type="Gene3D" id="3.40.50.720">
    <property type="entry name" value="NAD(P)-binding Rossmann-like Domain"/>
    <property type="match status" value="1"/>
</dbReference>
<dbReference type="AlphaFoldDB" id="A0A917SEX1"/>
<evidence type="ECO:0000313" key="4">
    <source>
        <dbReference type="Proteomes" id="UP000613840"/>
    </source>
</evidence>
<accession>A0A917SEX1</accession>
<keyword evidence="1" id="KW-0067">ATP-binding</keyword>
<reference evidence="3" key="2">
    <citation type="submission" date="2020-09" db="EMBL/GenBank/DDBJ databases">
        <authorList>
            <person name="Sun Q."/>
            <person name="Zhou Y."/>
        </authorList>
    </citation>
    <scope>NUCLEOTIDE SEQUENCE</scope>
    <source>
        <strain evidence="3">CGMCC 4.7306</strain>
    </source>
</reference>
<dbReference type="Gene3D" id="3.40.50.261">
    <property type="entry name" value="Succinyl-CoA synthetase domains"/>
    <property type="match status" value="2"/>
</dbReference>
<dbReference type="Gene3D" id="3.30.1490.20">
    <property type="entry name" value="ATP-grasp fold, A domain"/>
    <property type="match status" value="1"/>
</dbReference>
<organism evidence="3 4">
    <name type="scientific">Microlunatus endophyticus</name>
    <dbReference type="NCBI Taxonomy" id="1716077"/>
    <lineage>
        <taxon>Bacteria</taxon>
        <taxon>Bacillati</taxon>
        <taxon>Actinomycetota</taxon>
        <taxon>Actinomycetes</taxon>
        <taxon>Propionibacteriales</taxon>
        <taxon>Propionibacteriaceae</taxon>
        <taxon>Microlunatus</taxon>
    </lineage>
</organism>
<dbReference type="InterPro" id="IPR003781">
    <property type="entry name" value="CoA-bd"/>
</dbReference>
<dbReference type="Pfam" id="PF13549">
    <property type="entry name" value="ATP-grasp_5"/>
    <property type="match status" value="1"/>
</dbReference>
<evidence type="ECO:0000313" key="3">
    <source>
        <dbReference type="EMBL" id="GGL77698.1"/>
    </source>
</evidence>
<dbReference type="Proteomes" id="UP000613840">
    <property type="component" value="Unassembled WGS sequence"/>
</dbReference>
<dbReference type="SUPFAM" id="SSF51735">
    <property type="entry name" value="NAD(P)-binding Rossmann-fold domains"/>
    <property type="match status" value="1"/>
</dbReference>
<dbReference type="SUPFAM" id="SSF52210">
    <property type="entry name" value="Succinyl-CoA synthetase domains"/>
    <property type="match status" value="2"/>
</dbReference>
<dbReference type="EMBL" id="BMMZ01000012">
    <property type="protein sequence ID" value="GGL77698.1"/>
    <property type="molecule type" value="Genomic_DNA"/>
</dbReference>
<evidence type="ECO:0000259" key="2">
    <source>
        <dbReference type="PROSITE" id="PS50975"/>
    </source>
</evidence>
<dbReference type="Pfam" id="PF13380">
    <property type="entry name" value="CoA_binding_2"/>
    <property type="match status" value="1"/>
</dbReference>
<dbReference type="InterPro" id="IPR013815">
    <property type="entry name" value="ATP_grasp_subdomain_1"/>
</dbReference>
<dbReference type="PROSITE" id="PS50975">
    <property type="entry name" value="ATP_GRASP"/>
    <property type="match status" value="1"/>
</dbReference>
<comment type="caution">
    <text evidence="3">The sequence shown here is derived from an EMBL/GenBank/DDBJ whole genome shotgun (WGS) entry which is preliminary data.</text>
</comment>